<organism evidence="1 2">
    <name type="scientific">Vespula germanica</name>
    <name type="common">German yellow jacket</name>
    <name type="synonym">Paravespula germanica</name>
    <dbReference type="NCBI Taxonomy" id="30212"/>
    <lineage>
        <taxon>Eukaryota</taxon>
        <taxon>Metazoa</taxon>
        <taxon>Ecdysozoa</taxon>
        <taxon>Arthropoda</taxon>
        <taxon>Hexapoda</taxon>
        <taxon>Insecta</taxon>
        <taxon>Pterygota</taxon>
        <taxon>Neoptera</taxon>
        <taxon>Endopterygota</taxon>
        <taxon>Hymenoptera</taxon>
        <taxon>Apocrita</taxon>
        <taxon>Aculeata</taxon>
        <taxon>Vespoidea</taxon>
        <taxon>Vespidae</taxon>
        <taxon>Vespinae</taxon>
        <taxon>Vespula</taxon>
    </lineage>
</organism>
<evidence type="ECO:0000313" key="2">
    <source>
        <dbReference type="Proteomes" id="UP000617340"/>
    </source>
</evidence>
<name>A0A834U0F8_VESGE</name>
<dbReference type="Proteomes" id="UP000617340">
    <property type="component" value="Unassembled WGS sequence"/>
</dbReference>
<accession>A0A834U0F8</accession>
<gene>
    <name evidence="1" type="ORF">HZH68_002503</name>
</gene>
<proteinExistence type="predicted"/>
<reference evidence="1" key="1">
    <citation type="journal article" date="2020" name="G3 (Bethesda)">
        <title>High-Quality Assemblies for Three Invasive Social Wasps from the &lt;i&gt;Vespula&lt;/i&gt; Genus.</title>
        <authorList>
            <person name="Harrop T.W.R."/>
            <person name="Guhlin J."/>
            <person name="McLaughlin G.M."/>
            <person name="Permina E."/>
            <person name="Stockwell P."/>
            <person name="Gilligan J."/>
            <person name="Le Lec M.F."/>
            <person name="Gruber M.A.M."/>
            <person name="Quinn O."/>
            <person name="Lovegrove M."/>
            <person name="Duncan E.J."/>
            <person name="Remnant E.J."/>
            <person name="Van Eeckhoven J."/>
            <person name="Graham B."/>
            <person name="Knapp R.A."/>
            <person name="Langford K.W."/>
            <person name="Kronenberg Z."/>
            <person name="Press M.O."/>
            <person name="Eacker S.M."/>
            <person name="Wilson-Rankin E.E."/>
            <person name="Purcell J."/>
            <person name="Lester P.J."/>
            <person name="Dearden P.K."/>
        </authorList>
    </citation>
    <scope>NUCLEOTIDE SEQUENCE</scope>
    <source>
        <strain evidence="1">Linc-1</strain>
    </source>
</reference>
<keyword evidence="2" id="KW-1185">Reference proteome</keyword>
<dbReference type="AlphaFoldDB" id="A0A834U0F8"/>
<protein>
    <submittedName>
        <fullName evidence="1">Uncharacterized protein</fullName>
    </submittedName>
</protein>
<dbReference type="EMBL" id="JACSDZ010000002">
    <property type="protein sequence ID" value="KAF7414014.1"/>
    <property type="molecule type" value="Genomic_DNA"/>
</dbReference>
<comment type="caution">
    <text evidence="1">The sequence shown here is derived from an EMBL/GenBank/DDBJ whole genome shotgun (WGS) entry which is preliminary data.</text>
</comment>
<sequence>MGTILKNGGRELKVEKSVGVSLVTTFLHNVIHSEGRGMCWGVSNGRVDMAGEYFETTYVPEIKDAESKERERQLVQEGTAIWKHRKEEFLRQKHREQRELREILENYSPWGKPGGGAPCPATLRKKNVLLEPLEPVKSHMAGQKSCGEACRGCIEDNNKEDFWRKRLSSYLLGVPKRSELVARACNQRKRILVKLLNMPRRRVLSLCSPGPGVVLVLEDFLGGIRSYWVCTFWNLWYELIDRKEVLTDPFRLHIENWFVRDFMLKDTTVWYRENKLERRRNYVVTGTGAFCVGWYQQTCSGNSYYTNANQIGSVNALSRKLPLPHILPSKEFSALGWTSDSTIRKLSRKRDIDSLTVPDMNKFFDANVESDIASHLQSSRDTRSLYNEEVQVYKLTGGVELVPLLTSRRYHSQPQSIRYHVTDITRPGLRSLEISNRKYIAELAEQIRWKQDRACEERRVEQESCRRHFDTWRKLWGRPGHGAPIDHVHRNNLYNILYRPVIY</sequence>
<evidence type="ECO:0000313" key="1">
    <source>
        <dbReference type="EMBL" id="KAF7414014.1"/>
    </source>
</evidence>